<feature type="domain" description="ABC transporter" evidence="10">
    <location>
        <begin position="314"/>
        <end position="533"/>
    </location>
</feature>
<dbReference type="Gene3D" id="3.40.50.300">
    <property type="entry name" value="P-loop containing nucleotide triphosphate hydrolases"/>
    <property type="match status" value="2"/>
</dbReference>
<feature type="binding site" evidence="9">
    <location>
        <begin position="36"/>
        <end position="43"/>
    </location>
    <ligand>
        <name>ATP</name>
        <dbReference type="ChEBI" id="CHEBI:30616"/>
        <label>1</label>
    </ligand>
</feature>
<dbReference type="InterPro" id="IPR037118">
    <property type="entry name" value="Val-tRNA_synth_C_sf"/>
</dbReference>
<evidence type="ECO:0000256" key="4">
    <source>
        <dbReference type="ARBA" id="ARBA00022763"/>
    </source>
</evidence>
<dbReference type="FunFam" id="3.40.50.300:FF:000011">
    <property type="entry name" value="Putative ABC transporter ATP-binding component"/>
    <property type="match status" value="1"/>
</dbReference>
<dbReference type="Pfam" id="PF12848">
    <property type="entry name" value="ABC_tran_Xtn"/>
    <property type="match status" value="1"/>
</dbReference>
<dbReference type="HAMAP" id="MF_00848">
    <property type="entry name" value="Uup"/>
    <property type="match status" value="1"/>
</dbReference>
<reference evidence="11 12" key="1">
    <citation type="journal article" date="2016" name="Nat. Commun.">
        <title>Thousands of microbial genomes shed light on interconnected biogeochemical processes in an aquifer system.</title>
        <authorList>
            <person name="Anantharaman K."/>
            <person name="Brown C.T."/>
            <person name="Hug L.A."/>
            <person name="Sharon I."/>
            <person name="Castelle C.J."/>
            <person name="Probst A.J."/>
            <person name="Thomas B.C."/>
            <person name="Singh A."/>
            <person name="Wilkins M.J."/>
            <person name="Karaoz U."/>
            <person name="Brodie E.L."/>
            <person name="Williams K.H."/>
            <person name="Hubbard S.S."/>
            <person name="Banfield J.F."/>
        </authorList>
    </citation>
    <scope>NUCLEOTIDE SEQUENCE [LARGE SCALE GENOMIC DNA]</scope>
</reference>
<feature type="binding site" evidence="9">
    <location>
        <begin position="346"/>
        <end position="353"/>
    </location>
    <ligand>
        <name>ATP</name>
        <dbReference type="ChEBI" id="CHEBI:30616"/>
        <label>2</label>
    </ligand>
</feature>
<dbReference type="SMART" id="SM00382">
    <property type="entry name" value="AAA"/>
    <property type="match status" value="2"/>
</dbReference>
<dbReference type="Pfam" id="PF00005">
    <property type="entry name" value="ABC_tran"/>
    <property type="match status" value="2"/>
</dbReference>
<evidence type="ECO:0000256" key="3">
    <source>
        <dbReference type="ARBA" id="ARBA00022741"/>
    </source>
</evidence>
<dbReference type="Proteomes" id="UP000179243">
    <property type="component" value="Unassembled WGS sequence"/>
</dbReference>
<dbReference type="InterPro" id="IPR043686">
    <property type="entry name" value="Uup"/>
</dbReference>
<sequence>MSLVTLHNIRIAFGGPAVLDDISLTIQKGQRICLLGRNGEGKSTLLKIISRELTPDSGEVITAQGITVAYLPQEVPMGLQGSAFELTACGAGKLGESLAAYHRLFQDHSDPAMFQELQHELDTHDGWQIQTRVERVLDQVQVKPDLEFSALSGGLRRRVFLARALVREPDLLLLDEPTNHLDLDSIAWLESFILNSGLTVLFVTHDRRLLKRLSTHIIELERGRAISWPCDYPTFLTRKQAVLDIEEKEWARFDKKLAQEEVWIRRGVKARRARNEGRARALYSMREERRKRRERVGSVSMTISEANRSGVRVLEAKHISFAYQETPIIRDFSFTLMRKDRVGIIGPNGSGKTTLLNLLLGTLTPVKGSIEQGSNVAPLYFDQLREAIDPEKSVWENVAGNQGSTITVNGIARHIISYLQDFLFTSERASTPARNLSGGERHRLMLARLFTQPSNVLIFDEPTNDLDTETLELLEEVIMEYPGTILVVSHDREFLNNVVTSALIFEGEGAVREYVGGYDDWERQLKKPSIPLPPKAAVPQKAAPVPAEASGPRKLTFKERLELEALPALIEKMEQESHILCSQMADPAFFQKTGFVRETTIRIKELEKAVLSAYERWQALESRSGIKS</sequence>
<dbReference type="InterPro" id="IPR032524">
    <property type="entry name" value="ABC_tran_C"/>
</dbReference>
<dbReference type="InterPro" id="IPR051309">
    <property type="entry name" value="ABCF_ATPase"/>
</dbReference>
<keyword evidence="5 9" id="KW-0378">Hydrolase</keyword>
<keyword evidence="2 9" id="KW-0677">Repeat</keyword>
<dbReference type="GO" id="GO:0043022">
    <property type="term" value="F:ribosome binding"/>
    <property type="evidence" value="ECO:0007669"/>
    <property type="project" value="UniProtKB-UniRule"/>
</dbReference>
<keyword evidence="8 9" id="KW-0234">DNA repair</keyword>
<dbReference type="PROSITE" id="PS50893">
    <property type="entry name" value="ABC_TRANSPORTER_2"/>
    <property type="match status" value="2"/>
</dbReference>
<dbReference type="EMBL" id="MFYX01000137">
    <property type="protein sequence ID" value="OGK00933.1"/>
    <property type="molecule type" value="Genomic_DNA"/>
</dbReference>
<dbReference type="InterPro" id="IPR027417">
    <property type="entry name" value="P-loop_NTPase"/>
</dbReference>
<evidence type="ECO:0000256" key="6">
    <source>
        <dbReference type="ARBA" id="ARBA00022840"/>
    </source>
</evidence>
<dbReference type="InterPro" id="IPR003439">
    <property type="entry name" value="ABC_transporter-like_ATP-bd"/>
</dbReference>
<proteinExistence type="inferred from homology"/>
<evidence type="ECO:0000256" key="5">
    <source>
        <dbReference type="ARBA" id="ARBA00022801"/>
    </source>
</evidence>
<evidence type="ECO:0000256" key="1">
    <source>
        <dbReference type="ARBA" id="ARBA00022490"/>
    </source>
</evidence>
<dbReference type="FunFam" id="3.40.50.300:FF:000309">
    <property type="entry name" value="ABC transporter ATP-binding protein"/>
    <property type="match status" value="1"/>
</dbReference>
<name>A0A1F7F2Y7_UNCRA</name>
<keyword evidence="6 9" id="KW-0067">ATP-binding</keyword>
<comment type="subcellular location">
    <subcellularLocation>
        <location evidence="9">Cytoplasm</location>
    </subcellularLocation>
    <text evidence="9">Associates with ribosomes.</text>
</comment>
<evidence type="ECO:0000256" key="7">
    <source>
        <dbReference type="ARBA" id="ARBA00023125"/>
    </source>
</evidence>
<evidence type="ECO:0000259" key="10">
    <source>
        <dbReference type="PROSITE" id="PS50893"/>
    </source>
</evidence>
<evidence type="ECO:0000313" key="12">
    <source>
        <dbReference type="Proteomes" id="UP000179243"/>
    </source>
</evidence>
<dbReference type="GO" id="GO:0016887">
    <property type="term" value="F:ATP hydrolysis activity"/>
    <property type="evidence" value="ECO:0007669"/>
    <property type="project" value="UniProtKB-UniRule"/>
</dbReference>
<dbReference type="GO" id="GO:0005737">
    <property type="term" value="C:cytoplasm"/>
    <property type="evidence" value="ECO:0007669"/>
    <property type="project" value="UniProtKB-SubCell"/>
</dbReference>
<comment type="caution">
    <text evidence="11">The sequence shown here is derived from an EMBL/GenBank/DDBJ whole genome shotgun (WGS) entry which is preliminary data.</text>
</comment>
<protein>
    <recommendedName>
        <fullName evidence="9">ATP-binding protein Uup</fullName>
        <ecNumber evidence="9">3.6.1.-</ecNumber>
    </recommendedName>
</protein>
<keyword evidence="7 9" id="KW-0238">DNA-binding</keyword>
<keyword evidence="3 9" id="KW-0547">Nucleotide-binding</keyword>
<dbReference type="InterPro" id="IPR003593">
    <property type="entry name" value="AAA+_ATPase"/>
</dbReference>
<dbReference type="Gene3D" id="1.10.287.380">
    <property type="entry name" value="Valyl-tRNA synthetase, C-terminal domain"/>
    <property type="match status" value="1"/>
</dbReference>
<comment type="catalytic activity">
    <reaction evidence="9">
        <text>ATP + H2O = ADP + phosphate + H(+)</text>
        <dbReference type="Rhea" id="RHEA:13065"/>
        <dbReference type="ChEBI" id="CHEBI:15377"/>
        <dbReference type="ChEBI" id="CHEBI:15378"/>
        <dbReference type="ChEBI" id="CHEBI:30616"/>
        <dbReference type="ChEBI" id="CHEBI:43474"/>
        <dbReference type="ChEBI" id="CHEBI:456216"/>
    </reaction>
</comment>
<dbReference type="PANTHER" id="PTHR42855:SF1">
    <property type="entry name" value="ABC TRANSPORTER DOMAIN-CONTAINING PROTEIN"/>
    <property type="match status" value="1"/>
</dbReference>
<evidence type="ECO:0000313" key="11">
    <source>
        <dbReference type="EMBL" id="OGK00933.1"/>
    </source>
</evidence>
<feature type="domain" description="ABC transporter" evidence="10">
    <location>
        <begin position="4"/>
        <end position="247"/>
    </location>
</feature>
<dbReference type="SUPFAM" id="SSF52540">
    <property type="entry name" value="P-loop containing nucleoside triphosphate hydrolases"/>
    <property type="match status" value="2"/>
</dbReference>
<evidence type="ECO:0000256" key="2">
    <source>
        <dbReference type="ARBA" id="ARBA00022737"/>
    </source>
</evidence>
<evidence type="ECO:0000256" key="9">
    <source>
        <dbReference type="HAMAP-Rule" id="MF_00848"/>
    </source>
</evidence>
<dbReference type="AlphaFoldDB" id="A0A1F7F2Y7"/>
<dbReference type="Pfam" id="PF16326">
    <property type="entry name" value="ABC_tran_CTD"/>
    <property type="match status" value="1"/>
</dbReference>
<accession>A0A1F7F2Y7</accession>
<dbReference type="CDD" id="cd03221">
    <property type="entry name" value="ABCF_EF-3"/>
    <property type="match status" value="2"/>
</dbReference>
<comment type="similarity">
    <text evidence="9">Belongs to the ABC transporter superfamily. ABCF family. Uup subfamily.</text>
</comment>
<dbReference type="EC" id="3.6.1.-" evidence="9"/>
<keyword evidence="1 9" id="KW-0963">Cytoplasm</keyword>
<comment type="function">
    <text evidence="9">Probably plays a role in ribosome assembly or function. May be involved in resolution of branched DNA intermediates that result from template switching in postreplication gaps. Binds DNA and has ATPase activity.</text>
</comment>
<organism evidence="11 12">
    <name type="scientific">Candidatus Raymondbacteria bacterium RIFOXYD12_FULL_49_13</name>
    <dbReference type="NCBI Taxonomy" id="1817890"/>
    <lineage>
        <taxon>Bacteria</taxon>
        <taxon>Raymondiibacteriota</taxon>
    </lineage>
</organism>
<dbReference type="InterPro" id="IPR032781">
    <property type="entry name" value="ABC_tran_Xtn"/>
</dbReference>
<keyword evidence="4 9" id="KW-0227">DNA damage</keyword>
<evidence type="ECO:0000256" key="8">
    <source>
        <dbReference type="ARBA" id="ARBA00023204"/>
    </source>
</evidence>
<dbReference type="GO" id="GO:0006281">
    <property type="term" value="P:DNA repair"/>
    <property type="evidence" value="ECO:0007669"/>
    <property type="project" value="UniProtKB-KW"/>
</dbReference>
<gene>
    <name evidence="9" type="primary">uup</name>
    <name evidence="11" type="ORF">A2519_19105</name>
</gene>
<dbReference type="GO" id="GO:0003677">
    <property type="term" value="F:DNA binding"/>
    <property type="evidence" value="ECO:0007669"/>
    <property type="project" value="UniProtKB-UniRule"/>
</dbReference>
<dbReference type="PANTHER" id="PTHR42855">
    <property type="entry name" value="ABC TRANSPORTER ATP-BINDING SUBUNIT"/>
    <property type="match status" value="1"/>
</dbReference>
<dbReference type="GO" id="GO:0005524">
    <property type="term" value="F:ATP binding"/>
    <property type="evidence" value="ECO:0007669"/>
    <property type="project" value="UniProtKB-UniRule"/>
</dbReference>